<protein>
    <submittedName>
        <fullName evidence="1">Uncharacterized protein</fullName>
    </submittedName>
</protein>
<name>A0A2G9QHZ7_AQUCT</name>
<feature type="non-terminal residue" evidence="1">
    <location>
        <position position="1"/>
    </location>
</feature>
<evidence type="ECO:0000313" key="1">
    <source>
        <dbReference type="EMBL" id="PIO15259.1"/>
    </source>
</evidence>
<dbReference type="PANTHER" id="PTHR22938">
    <property type="entry name" value="ZINC FINGER PROTEIN 598"/>
    <property type="match status" value="1"/>
</dbReference>
<dbReference type="OrthoDB" id="3838338at2759"/>
<accession>A0A2G9QHZ7</accession>
<dbReference type="PANTHER" id="PTHR22938:SF0">
    <property type="entry name" value="E3 UBIQUITIN-PROTEIN LIGASE ZNF598"/>
    <property type="match status" value="1"/>
</dbReference>
<dbReference type="Proteomes" id="UP000228934">
    <property type="component" value="Unassembled WGS sequence"/>
</dbReference>
<proteinExistence type="predicted"/>
<keyword evidence="2" id="KW-1185">Reference proteome</keyword>
<dbReference type="AlphaFoldDB" id="A0A2G9QHZ7"/>
<evidence type="ECO:0000313" key="2">
    <source>
        <dbReference type="Proteomes" id="UP000228934"/>
    </source>
</evidence>
<dbReference type="GO" id="GO:0072344">
    <property type="term" value="P:rescue of stalled ribosome"/>
    <property type="evidence" value="ECO:0007669"/>
    <property type="project" value="InterPro"/>
</dbReference>
<dbReference type="GO" id="GO:0061630">
    <property type="term" value="F:ubiquitin protein ligase activity"/>
    <property type="evidence" value="ECO:0007669"/>
    <property type="project" value="InterPro"/>
</dbReference>
<dbReference type="Pfam" id="PF25447">
    <property type="entry name" value="RING_ZNF598"/>
    <property type="match status" value="1"/>
</dbReference>
<dbReference type="EMBL" id="KV972266">
    <property type="protein sequence ID" value="PIO15259.1"/>
    <property type="molecule type" value="Genomic_DNA"/>
</dbReference>
<gene>
    <name evidence="1" type="ORF">AB205_0062210</name>
</gene>
<sequence length="89" mass="10705">VVFVKKVSPFSSINTTQMQSDKKYDIYFTDGKVFSLYRWLLQHECWLCPDRPFHTFADLEQHMRKHHELFCCKLCVNYLKVRVAKSQES</sequence>
<organism evidence="1 2">
    <name type="scientific">Aquarana catesbeiana</name>
    <name type="common">American bullfrog</name>
    <name type="synonym">Rana catesbeiana</name>
    <dbReference type="NCBI Taxonomy" id="8400"/>
    <lineage>
        <taxon>Eukaryota</taxon>
        <taxon>Metazoa</taxon>
        <taxon>Chordata</taxon>
        <taxon>Craniata</taxon>
        <taxon>Vertebrata</taxon>
        <taxon>Euteleostomi</taxon>
        <taxon>Amphibia</taxon>
        <taxon>Batrachia</taxon>
        <taxon>Anura</taxon>
        <taxon>Neobatrachia</taxon>
        <taxon>Ranoidea</taxon>
        <taxon>Ranidae</taxon>
        <taxon>Aquarana</taxon>
    </lineage>
</organism>
<dbReference type="InterPro" id="IPR044288">
    <property type="entry name" value="ZNF598/HEL2"/>
</dbReference>
<reference evidence="2" key="1">
    <citation type="journal article" date="2017" name="Nat. Commun.">
        <title>The North American bullfrog draft genome provides insight into hormonal regulation of long noncoding RNA.</title>
        <authorList>
            <person name="Hammond S.A."/>
            <person name="Warren R.L."/>
            <person name="Vandervalk B.P."/>
            <person name="Kucuk E."/>
            <person name="Khan H."/>
            <person name="Gibb E.A."/>
            <person name="Pandoh P."/>
            <person name="Kirk H."/>
            <person name="Zhao Y."/>
            <person name="Jones M."/>
            <person name="Mungall A.J."/>
            <person name="Coope R."/>
            <person name="Pleasance S."/>
            <person name="Moore R.A."/>
            <person name="Holt R.A."/>
            <person name="Round J.M."/>
            <person name="Ohora S."/>
            <person name="Walle B.V."/>
            <person name="Veldhoen N."/>
            <person name="Helbing C.C."/>
            <person name="Birol I."/>
        </authorList>
    </citation>
    <scope>NUCLEOTIDE SEQUENCE [LARGE SCALE GENOMIC DNA]</scope>
</reference>
<dbReference type="GO" id="GO:0043022">
    <property type="term" value="F:ribosome binding"/>
    <property type="evidence" value="ECO:0007669"/>
    <property type="project" value="TreeGrafter"/>
</dbReference>
<dbReference type="GO" id="GO:0016567">
    <property type="term" value="P:protein ubiquitination"/>
    <property type="evidence" value="ECO:0007669"/>
    <property type="project" value="TreeGrafter"/>
</dbReference>